<dbReference type="NCBIfam" id="NF001242">
    <property type="entry name" value="PRK00216.1-3"/>
    <property type="match status" value="1"/>
</dbReference>
<evidence type="ECO:0000256" key="6">
    <source>
        <dbReference type="HAMAP-Rule" id="MF_01813"/>
    </source>
</evidence>
<dbReference type="UniPathway" id="UPA00232"/>
<dbReference type="InterPro" id="IPR029063">
    <property type="entry name" value="SAM-dependent_MTases_sf"/>
</dbReference>
<sequence>MSVERTTAAGGMETSYGFRRVGAGDKQSLVNDVFHKVADRYDLMNDLMSGGLHRLWKDAMVAWLNPPKRPGWKVLDVAGGTGDIAFRIIEASQRQAHATVLDINGSMLEVGRDRAEKKSLSQNTDFVEANAEALPFEDGTFDAYTIAFGIRNVPRIDVALSEAFRVLKRGGRFLCLEFSEVDMPLLDKVYEAWSFNAIPKIGKAVTGDGEPYSYLVESIRKFPNQVNFASMIARAGFDRATFRNYSGGIAAIHSGWKL</sequence>
<keyword evidence="2 6" id="KW-0489">Methyltransferase</keyword>
<dbReference type="Gene3D" id="3.40.50.150">
    <property type="entry name" value="Vaccinia Virus protein VP39"/>
    <property type="match status" value="1"/>
</dbReference>
<evidence type="ECO:0000256" key="3">
    <source>
        <dbReference type="ARBA" id="ARBA00022679"/>
    </source>
</evidence>
<comment type="pathway">
    <text evidence="6">Quinol/quinone metabolism; menaquinone biosynthesis; menaquinol from 1,4-dihydroxy-2-naphthoate: step 2/2.</text>
</comment>
<dbReference type="AlphaFoldDB" id="A0A3P3GA78"/>
<feature type="binding site" evidence="6">
    <location>
        <position position="102"/>
    </location>
    <ligand>
        <name>S-adenosyl-L-methionine</name>
        <dbReference type="ChEBI" id="CHEBI:59789"/>
    </ligand>
</feature>
<evidence type="ECO:0000313" key="7">
    <source>
        <dbReference type="EMBL" id="RRI07790.1"/>
    </source>
</evidence>
<dbReference type="SUPFAM" id="SSF53335">
    <property type="entry name" value="S-adenosyl-L-methionine-dependent methyltransferases"/>
    <property type="match status" value="1"/>
</dbReference>
<dbReference type="GO" id="GO:0009234">
    <property type="term" value="P:menaquinone biosynthetic process"/>
    <property type="evidence" value="ECO:0007669"/>
    <property type="project" value="UniProtKB-UniRule"/>
</dbReference>
<dbReference type="Pfam" id="PF01209">
    <property type="entry name" value="Ubie_methyltran"/>
    <property type="match status" value="1"/>
</dbReference>
<evidence type="ECO:0000256" key="5">
    <source>
        <dbReference type="ARBA" id="ARBA00022691"/>
    </source>
</evidence>
<dbReference type="Proteomes" id="UP000273786">
    <property type="component" value="Unassembled WGS sequence"/>
</dbReference>
<dbReference type="NCBIfam" id="NF001244">
    <property type="entry name" value="PRK00216.1-5"/>
    <property type="match status" value="1"/>
</dbReference>
<dbReference type="PROSITE" id="PS01184">
    <property type="entry name" value="UBIE_2"/>
    <property type="match status" value="1"/>
</dbReference>
<dbReference type="EMBL" id="RQXT01000001">
    <property type="protein sequence ID" value="RRI07790.1"/>
    <property type="molecule type" value="Genomic_DNA"/>
</dbReference>
<dbReference type="PANTHER" id="PTHR43591">
    <property type="entry name" value="METHYLTRANSFERASE"/>
    <property type="match status" value="1"/>
</dbReference>
<dbReference type="GO" id="GO:0009060">
    <property type="term" value="P:aerobic respiration"/>
    <property type="evidence" value="ECO:0007669"/>
    <property type="project" value="UniProtKB-UniRule"/>
</dbReference>
<dbReference type="PROSITE" id="PS01183">
    <property type="entry name" value="UBIE_1"/>
    <property type="match status" value="1"/>
</dbReference>
<gene>
    <name evidence="6 7" type="primary">ubiE</name>
    <name evidence="7" type="ORF">EH240_00680</name>
</gene>
<evidence type="ECO:0000313" key="8">
    <source>
        <dbReference type="Proteomes" id="UP000273786"/>
    </source>
</evidence>
<evidence type="ECO:0000256" key="2">
    <source>
        <dbReference type="ARBA" id="ARBA00022603"/>
    </source>
</evidence>
<accession>A0A3P3GA78</accession>
<proteinExistence type="inferred from homology"/>
<keyword evidence="8" id="KW-1185">Reference proteome</keyword>
<comment type="catalytic activity">
    <reaction evidence="6">
        <text>a 2-demethylmenaquinol + S-adenosyl-L-methionine = a menaquinol + S-adenosyl-L-homocysteine + H(+)</text>
        <dbReference type="Rhea" id="RHEA:42640"/>
        <dbReference type="Rhea" id="RHEA-COMP:9539"/>
        <dbReference type="Rhea" id="RHEA-COMP:9563"/>
        <dbReference type="ChEBI" id="CHEBI:15378"/>
        <dbReference type="ChEBI" id="CHEBI:18151"/>
        <dbReference type="ChEBI" id="CHEBI:55437"/>
        <dbReference type="ChEBI" id="CHEBI:57856"/>
        <dbReference type="ChEBI" id="CHEBI:59789"/>
        <dbReference type="EC" id="2.1.1.163"/>
    </reaction>
</comment>
<dbReference type="RefSeq" id="WP_124995492.1">
    <property type="nucleotide sequence ID" value="NZ_RQXT01000001.1"/>
</dbReference>
<comment type="similarity">
    <text evidence="6">Belongs to the class I-like SAM-binding methyltransferase superfamily. MenG/UbiE family.</text>
</comment>
<comment type="function">
    <text evidence="6">Methyltransferase required for the conversion of demethylmenaquinol (DMKH2) to menaquinol (MKH2) and the conversion of 2-polyprenyl-6-methoxy-1,4-benzoquinol (DDMQH2) to 2-polyprenyl-3-methyl-6-methoxy-1,4-benzoquinol (DMQH2).</text>
</comment>
<dbReference type="InterPro" id="IPR023576">
    <property type="entry name" value="UbiE/COQ5_MeTrFase_CS"/>
</dbReference>
<evidence type="ECO:0000256" key="4">
    <source>
        <dbReference type="ARBA" id="ARBA00022688"/>
    </source>
</evidence>
<dbReference type="GO" id="GO:0032259">
    <property type="term" value="P:methylation"/>
    <property type="evidence" value="ECO:0007669"/>
    <property type="project" value="UniProtKB-KW"/>
</dbReference>
<feature type="binding site" evidence="6">
    <location>
        <begin position="130"/>
        <end position="131"/>
    </location>
    <ligand>
        <name>S-adenosyl-L-methionine</name>
        <dbReference type="ChEBI" id="CHEBI:59789"/>
    </ligand>
</feature>
<evidence type="ECO:0000256" key="1">
    <source>
        <dbReference type="ARBA" id="ARBA00022428"/>
    </source>
</evidence>
<reference evidence="7 8" key="1">
    <citation type="submission" date="2018-11" db="EMBL/GenBank/DDBJ databases">
        <title>the genome of Mesorhizobium tamadayense DSM 28320.</title>
        <authorList>
            <person name="Gao J."/>
        </authorList>
    </citation>
    <scope>NUCLEOTIDE SEQUENCE [LARGE SCALE GENOMIC DNA]</scope>
    <source>
        <strain evidence="7 8">DSM 28320</strain>
    </source>
</reference>
<feature type="binding site" evidence="6">
    <location>
        <position position="81"/>
    </location>
    <ligand>
        <name>S-adenosyl-L-methionine</name>
        <dbReference type="ChEBI" id="CHEBI:59789"/>
    </ligand>
</feature>
<dbReference type="EC" id="2.1.1.201" evidence="6"/>
<keyword evidence="1 6" id="KW-0474">Menaquinone biosynthesis</keyword>
<dbReference type="InterPro" id="IPR004033">
    <property type="entry name" value="UbiE/COQ5_MeTrFase"/>
</dbReference>
<comment type="catalytic activity">
    <reaction evidence="6">
        <text>a 2-methoxy-6-(all-trans-polyprenyl)benzene-1,4-diol + S-adenosyl-L-methionine = a 5-methoxy-2-methyl-3-(all-trans-polyprenyl)benzene-1,4-diol + S-adenosyl-L-homocysteine + H(+)</text>
        <dbReference type="Rhea" id="RHEA:28286"/>
        <dbReference type="Rhea" id="RHEA-COMP:10858"/>
        <dbReference type="Rhea" id="RHEA-COMP:10859"/>
        <dbReference type="ChEBI" id="CHEBI:15378"/>
        <dbReference type="ChEBI" id="CHEBI:57856"/>
        <dbReference type="ChEBI" id="CHEBI:59789"/>
        <dbReference type="ChEBI" id="CHEBI:84166"/>
        <dbReference type="ChEBI" id="CHEBI:84167"/>
        <dbReference type="EC" id="2.1.1.201"/>
    </reaction>
</comment>
<keyword evidence="5 6" id="KW-0949">S-adenosyl-L-methionine</keyword>
<dbReference type="EC" id="2.1.1.163" evidence="6"/>
<dbReference type="NCBIfam" id="TIGR01934">
    <property type="entry name" value="MenG_MenH_UbiE"/>
    <property type="match status" value="1"/>
</dbReference>
<dbReference type="GO" id="GO:0008425">
    <property type="term" value="F:2-methoxy-6-polyprenyl-1,4-benzoquinol methyltransferase activity"/>
    <property type="evidence" value="ECO:0007669"/>
    <property type="project" value="UniProtKB-UniRule"/>
</dbReference>
<comment type="caution">
    <text evidence="7">The sequence shown here is derived from an EMBL/GenBank/DDBJ whole genome shotgun (WGS) entry which is preliminary data.</text>
</comment>
<dbReference type="UniPathway" id="UPA00079">
    <property type="reaction ID" value="UER00169"/>
</dbReference>
<dbReference type="OrthoDB" id="9808140at2"/>
<dbReference type="CDD" id="cd02440">
    <property type="entry name" value="AdoMet_MTases"/>
    <property type="match status" value="1"/>
</dbReference>
<comment type="pathway">
    <text evidence="6">Cofactor biosynthesis; ubiquinone biosynthesis.</text>
</comment>
<dbReference type="HAMAP" id="MF_01813">
    <property type="entry name" value="MenG_UbiE_methyltr"/>
    <property type="match status" value="1"/>
</dbReference>
<protein>
    <recommendedName>
        <fullName evidence="6">Ubiquinone/menaquinone biosynthesis C-methyltransferase UbiE</fullName>
        <ecNumber evidence="6">2.1.1.163</ecNumber>
        <ecNumber evidence="6">2.1.1.201</ecNumber>
    </recommendedName>
    <alternativeName>
        <fullName evidence="6">2-methoxy-6-polyprenyl-1,4-benzoquinol methylase</fullName>
    </alternativeName>
    <alternativeName>
        <fullName evidence="6">Demethylmenaquinone methyltransferase</fullName>
    </alternativeName>
</protein>
<name>A0A3P3GA78_9HYPH</name>
<keyword evidence="4 6" id="KW-0831">Ubiquinone biosynthesis</keyword>
<dbReference type="PROSITE" id="PS51608">
    <property type="entry name" value="SAM_MT_UBIE"/>
    <property type="match status" value="1"/>
</dbReference>
<keyword evidence="3 6" id="KW-0808">Transferase</keyword>
<dbReference type="GO" id="GO:0043770">
    <property type="term" value="F:demethylmenaquinone methyltransferase activity"/>
    <property type="evidence" value="ECO:0007669"/>
    <property type="project" value="UniProtKB-UniRule"/>
</dbReference>
<organism evidence="7 8">
    <name type="scientific">Mesorhizobium tamadayense</name>
    <dbReference type="NCBI Taxonomy" id="425306"/>
    <lineage>
        <taxon>Bacteria</taxon>
        <taxon>Pseudomonadati</taxon>
        <taxon>Pseudomonadota</taxon>
        <taxon>Alphaproteobacteria</taxon>
        <taxon>Hyphomicrobiales</taxon>
        <taxon>Phyllobacteriaceae</taxon>
        <taxon>Mesorhizobium</taxon>
    </lineage>
</organism>
<comment type="caution">
    <text evidence="6">Lacks conserved residue(s) required for the propagation of feature annotation.</text>
</comment>
<dbReference type="PANTHER" id="PTHR43591:SF24">
    <property type="entry name" value="2-METHOXY-6-POLYPRENYL-1,4-BENZOQUINOL METHYLASE, MITOCHONDRIAL"/>
    <property type="match status" value="1"/>
</dbReference>